<dbReference type="InterPro" id="IPR011990">
    <property type="entry name" value="TPR-like_helical_dom_sf"/>
</dbReference>
<dbReference type="Proteomes" id="UP001500280">
    <property type="component" value="Unassembled WGS sequence"/>
</dbReference>
<feature type="repeat" description="TPR" evidence="1">
    <location>
        <begin position="237"/>
        <end position="270"/>
    </location>
</feature>
<evidence type="ECO:0000313" key="4">
    <source>
        <dbReference type="Proteomes" id="UP001500280"/>
    </source>
</evidence>
<dbReference type="RefSeq" id="WP_344144812.1">
    <property type="nucleotide sequence ID" value="NZ_BAAANF010000002.1"/>
</dbReference>
<evidence type="ECO:0000256" key="1">
    <source>
        <dbReference type="PROSITE-ProRule" id="PRU00339"/>
    </source>
</evidence>
<proteinExistence type="predicted"/>
<feature type="region of interest" description="Disordered" evidence="2">
    <location>
        <begin position="597"/>
        <end position="618"/>
    </location>
</feature>
<dbReference type="Pfam" id="PF14559">
    <property type="entry name" value="TPR_19"/>
    <property type="match status" value="1"/>
</dbReference>
<protein>
    <recommendedName>
        <fullName evidence="5">Tetratricopeptide repeat protein</fullName>
    </recommendedName>
</protein>
<feature type="repeat" description="TPR" evidence="1">
    <location>
        <begin position="203"/>
        <end position="236"/>
    </location>
</feature>
<keyword evidence="1" id="KW-0802">TPR repeat</keyword>
<evidence type="ECO:0000256" key="2">
    <source>
        <dbReference type="SAM" id="MobiDB-lite"/>
    </source>
</evidence>
<dbReference type="EMBL" id="BAAANF010000002">
    <property type="protein sequence ID" value="GAA1666377.1"/>
    <property type="molecule type" value="Genomic_DNA"/>
</dbReference>
<dbReference type="SMART" id="SM00028">
    <property type="entry name" value="TPR"/>
    <property type="match status" value="3"/>
</dbReference>
<comment type="caution">
    <text evidence="3">The sequence shown here is derived from an EMBL/GenBank/DDBJ whole genome shotgun (WGS) entry which is preliminary data.</text>
</comment>
<evidence type="ECO:0008006" key="5">
    <source>
        <dbReference type="Google" id="ProtNLM"/>
    </source>
</evidence>
<organism evidence="3 4">
    <name type="scientific">Kribbella yunnanensis</name>
    <dbReference type="NCBI Taxonomy" id="190194"/>
    <lineage>
        <taxon>Bacteria</taxon>
        <taxon>Bacillati</taxon>
        <taxon>Actinomycetota</taxon>
        <taxon>Actinomycetes</taxon>
        <taxon>Propionibacteriales</taxon>
        <taxon>Kribbellaceae</taxon>
        <taxon>Kribbella</taxon>
    </lineage>
</organism>
<name>A0ABN2G7T9_9ACTN</name>
<keyword evidence="4" id="KW-1185">Reference proteome</keyword>
<dbReference type="SUPFAM" id="SSF48452">
    <property type="entry name" value="TPR-like"/>
    <property type="match status" value="1"/>
</dbReference>
<dbReference type="InterPro" id="IPR019734">
    <property type="entry name" value="TPR_rpt"/>
</dbReference>
<reference evidence="3 4" key="1">
    <citation type="journal article" date="2019" name="Int. J. Syst. Evol. Microbiol.">
        <title>The Global Catalogue of Microorganisms (GCM) 10K type strain sequencing project: providing services to taxonomists for standard genome sequencing and annotation.</title>
        <authorList>
            <consortium name="The Broad Institute Genomics Platform"/>
            <consortium name="The Broad Institute Genome Sequencing Center for Infectious Disease"/>
            <person name="Wu L."/>
            <person name="Ma J."/>
        </authorList>
    </citation>
    <scope>NUCLEOTIDE SEQUENCE [LARGE SCALE GENOMIC DNA]</scope>
    <source>
        <strain evidence="3 4">JCM 14307</strain>
    </source>
</reference>
<dbReference type="Gene3D" id="1.25.40.10">
    <property type="entry name" value="Tetratricopeptide repeat domain"/>
    <property type="match status" value="2"/>
</dbReference>
<evidence type="ECO:0000313" key="3">
    <source>
        <dbReference type="EMBL" id="GAA1666377.1"/>
    </source>
</evidence>
<gene>
    <name evidence="3" type="ORF">GCM10009745_05700</name>
</gene>
<accession>A0ABN2G7T9</accession>
<dbReference type="PROSITE" id="PS50005">
    <property type="entry name" value="TPR"/>
    <property type="match status" value="2"/>
</dbReference>
<feature type="compositionally biased region" description="Basic residues" evidence="2">
    <location>
        <begin position="608"/>
        <end position="618"/>
    </location>
</feature>
<sequence>MDEGVGDPRLTAEGEVSLARLALDDDELSHAADHVASALGAFPTLPEAHEVLGMLVSRPDGGPELWPLDGELYVGTAVARAHALAYQGQYAEALELLVSAQGHEPAMRWADAPWVLDPATPARIEPGDLVSVFARLFRVMPELRQDDVRAAFTPYLVLARNMTAAHPESSWLWWAASIYLRRSGEYVEAAAAAERSAQLEPSDRADIALGYALREQGRTDDALAALQHGLTFDPKNLSLYADIAGLLGTAGRLDEAIEWTDRALAIEPGHDCSLVERHGLRYRRDGDVNELVAIADLRRSAEPDSHEAQHADAELTDRSRQTWLGGIAIPTEAVINVLGQFLENHSPGDERPQLSLAVSSIEPPSALLSVEQIAPGSDVTFNEILTPDPRQPAVLDGRPMRQIEVAVWSHDGTTARPAVAPPSEAGAQAVARVADWEWLHLPAAYDRAVLLANTSLDDLLGVLVHPVLPPSDDLAIWPMWIRQLQTWACLGIAHHRTDEAWPDSTRRKVLADLAYGPEDWVTESATLALIATAWADPATREDVAELVGWRFMAAVEAARERPLTILESLAQLVLATPAMNSSAASLARDVLNLQTEAPEPAPAPAPAAKKRRGWFRRG</sequence>